<keyword evidence="8" id="KW-1185">Reference proteome</keyword>
<evidence type="ECO:0000256" key="4">
    <source>
        <dbReference type="ARBA" id="ARBA00022989"/>
    </source>
</evidence>
<gene>
    <name evidence="7" type="ORF">NQ314_011674</name>
</gene>
<organism evidence="7 8">
    <name type="scientific">Rhamnusium bicolor</name>
    <dbReference type="NCBI Taxonomy" id="1586634"/>
    <lineage>
        <taxon>Eukaryota</taxon>
        <taxon>Metazoa</taxon>
        <taxon>Ecdysozoa</taxon>
        <taxon>Arthropoda</taxon>
        <taxon>Hexapoda</taxon>
        <taxon>Insecta</taxon>
        <taxon>Pterygota</taxon>
        <taxon>Neoptera</taxon>
        <taxon>Endopterygota</taxon>
        <taxon>Coleoptera</taxon>
        <taxon>Polyphaga</taxon>
        <taxon>Cucujiformia</taxon>
        <taxon>Chrysomeloidea</taxon>
        <taxon>Cerambycidae</taxon>
        <taxon>Lepturinae</taxon>
        <taxon>Rhagiini</taxon>
        <taxon>Rhamnusium</taxon>
    </lineage>
</organism>
<dbReference type="InterPro" id="IPR008795">
    <property type="entry name" value="Prominin"/>
</dbReference>
<evidence type="ECO:0000256" key="5">
    <source>
        <dbReference type="ARBA" id="ARBA00023136"/>
    </source>
</evidence>
<evidence type="ECO:0000313" key="8">
    <source>
        <dbReference type="Proteomes" id="UP001162156"/>
    </source>
</evidence>
<keyword evidence="6" id="KW-0325">Glycoprotein</keyword>
<dbReference type="Pfam" id="PF05478">
    <property type="entry name" value="Prominin"/>
    <property type="match status" value="1"/>
</dbReference>
<evidence type="ECO:0000256" key="6">
    <source>
        <dbReference type="ARBA" id="ARBA00023180"/>
    </source>
</evidence>
<dbReference type="PANTHER" id="PTHR22730:SF1">
    <property type="entry name" value="PROMININ-LIKE PROTEIN"/>
    <property type="match status" value="1"/>
</dbReference>
<name>A0AAV8XHE2_9CUCU</name>
<evidence type="ECO:0000256" key="3">
    <source>
        <dbReference type="ARBA" id="ARBA00022692"/>
    </source>
</evidence>
<evidence type="ECO:0000313" key="7">
    <source>
        <dbReference type="EMBL" id="KAJ8937871.1"/>
    </source>
</evidence>
<dbReference type="AlphaFoldDB" id="A0AAV8XHE2"/>
<comment type="caution">
    <text evidence="7">The sequence shown here is derived from an EMBL/GenBank/DDBJ whole genome shotgun (WGS) entry which is preliminary data.</text>
</comment>
<keyword evidence="4" id="KW-1133">Transmembrane helix</keyword>
<accession>A0AAV8XHE2</accession>
<sequence length="260" mass="30776">MEITIIFCYRNCQRDQPVYQTFHLHSQMNVNKITNYKEWNDMKLLFSNFTVGESSLEILGPTLQLNLQVLSSITTANLTGHRVQLSAPITKRDLSSFADQLNTVARQLTDPVSSRKIDNLAFVVRKVVRNEMQKLSEIRNRMLYKITTLEVLLPPLNRQANQSLSHLKTIQYFLDNEGWQISERTRRQFISRIESYLEELYNYVNTKITKEIGQCRPLWEIFHSTRFYVCKLIVDPLVKKEMSLMYLRKSLIIHLFYRME</sequence>
<keyword evidence="5" id="KW-0472">Membrane</keyword>
<evidence type="ECO:0000256" key="2">
    <source>
        <dbReference type="ARBA" id="ARBA00006058"/>
    </source>
</evidence>
<protein>
    <submittedName>
        <fullName evidence="7">Uncharacterized protein</fullName>
    </submittedName>
</protein>
<dbReference type="GO" id="GO:0016020">
    <property type="term" value="C:membrane"/>
    <property type="evidence" value="ECO:0007669"/>
    <property type="project" value="UniProtKB-SubCell"/>
</dbReference>
<dbReference type="EMBL" id="JANEYF010003261">
    <property type="protein sequence ID" value="KAJ8937871.1"/>
    <property type="molecule type" value="Genomic_DNA"/>
</dbReference>
<proteinExistence type="inferred from homology"/>
<evidence type="ECO:0000256" key="1">
    <source>
        <dbReference type="ARBA" id="ARBA00004141"/>
    </source>
</evidence>
<dbReference type="PANTHER" id="PTHR22730">
    <property type="entry name" value="PROMININ PROM PROTEIN"/>
    <property type="match status" value="1"/>
</dbReference>
<comment type="subcellular location">
    <subcellularLocation>
        <location evidence="1">Membrane</location>
        <topology evidence="1">Multi-pass membrane protein</topology>
    </subcellularLocation>
</comment>
<dbReference type="Proteomes" id="UP001162156">
    <property type="component" value="Unassembled WGS sequence"/>
</dbReference>
<comment type="similarity">
    <text evidence="2">Belongs to the prominin family.</text>
</comment>
<keyword evidence="3" id="KW-0812">Transmembrane</keyword>
<reference evidence="7" key="1">
    <citation type="journal article" date="2023" name="Insect Mol. Biol.">
        <title>Genome sequencing provides insights into the evolution of gene families encoding plant cell wall-degrading enzymes in longhorned beetles.</title>
        <authorList>
            <person name="Shin N.R."/>
            <person name="Okamura Y."/>
            <person name="Kirsch R."/>
            <person name="Pauchet Y."/>
        </authorList>
    </citation>
    <scope>NUCLEOTIDE SEQUENCE</scope>
    <source>
        <strain evidence="7">RBIC_L_NR</strain>
    </source>
</reference>